<name>I3S7Q1_MEDTR</name>
<evidence type="ECO:0000313" key="1">
    <source>
        <dbReference type="EMBL" id="AFK36293.1"/>
    </source>
</evidence>
<organism evidence="1">
    <name type="scientific">Medicago truncatula</name>
    <name type="common">Barrel medic</name>
    <name type="synonym">Medicago tribuloides</name>
    <dbReference type="NCBI Taxonomy" id="3880"/>
    <lineage>
        <taxon>Eukaryota</taxon>
        <taxon>Viridiplantae</taxon>
        <taxon>Streptophyta</taxon>
        <taxon>Embryophyta</taxon>
        <taxon>Tracheophyta</taxon>
        <taxon>Spermatophyta</taxon>
        <taxon>Magnoliopsida</taxon>
        <taxon>eudicotyledons</taxon>
        <taxon>Gunneridae</taxon>
        <taxon>Pentapetalae</taxon>
        <taxon>rosids</taxon>
        <taxon>fabids</taxon>
        <taxon>Fabales</taxon>
        <taxon>Fabaceae</taxon>
        <taxon>Papilionoideae</taxon>
        <taxon>50 kb inversion clade</taxon>
        <taxon>NPAAA clade</taxon>
        <taxon>Hologalegina</taxon>
        <taxon>IRL clade</taxon>
        <taxon>Trifolieae</taxon>
        <taxon>Medicago</taxon>
    </lineage>
</organism>
<accession>I3S7Q1</accession>
<protein>
    <submittedName>
        <fullName evidence="1">Uncharacterized protein</fullName>
    </submittedName>
</protein>
<proteinExistence type="evidence at transcript level"/>
<dbReference type="AlphaFoldDB" id="I3S7Q1"/>
<sequence>MNMQLFWSLDEQLVVRLIIDSAENTKCVTSNSYLIHNFLHFFWIENGTRALFNEHQKKKLLKRSLNLVQNERQHVV</sequence>
<reference evidence="1" key="1">
    <citation type="submission" date="2012-05" db="EMBL/GenBank/DDBJ databases">
        <authorList>
            <person name="Krishnakumar V."/>
            <person name="Cheung F."/>
            <person name="Xiao Y."/>
            <person name="Chan A."/>
            <person name="Moskal W.A."/>
            <person name="Town C.D."/>
        </authorList>
    </citation>
    <scope>NUCLEOTIDE SEQUENCE</scope>
</reference>
<dbReference type="EMBL" id="BT136498">
    <property type="protein sequence ID" value="AFK36293.1"/>
    <property type="molecule type" value="mRNA"/>
</dbReference>